<keyword evidence="3" id="KW-1185">Reference proteome</keyword>
<dbReference type="AlphaFoldDB" id="A0A0Q9WVT6"/>
<dbReference type="KEGG" id="dmo:Dmoj_GI26930"/>
<reference evidence="2 3" key="1">
    <citation type="journal article" date="2007" name="Nature">
        <title>Evolution of genes and genomes on the Drosophila phylogeny.</title>
        <authorList>
            <consortium name="Drosophila 12 Genomes Consortium"/>
            <person name="Clark A.G."/>
            <person name="Eisen M.B."/>
            <person name="Smith D.R."/>
            <person name="Bergman C.M."/>
            <person name="Oliver B."/>
            <person name="Markow T.A."/>
            <person name="Kaufman T.C."/>
            <person name="Kellis M."/>
            <person name="Gelbart W."/>
            <person name="Iyer V.N."/>
            <person name="Pollard D.A."/>
            <person name="Sackton T.B."/>
            <person name="Larracuente A.M."/>
            <person name="Singh N.D."/>
            <person name="Abad J.P."/>
            <person name="Abt D.N."/>
            <person name="Adryan B."/>
            <person name="Aguade M."/>
            <person name="Akashi H."/>
            <person name="Anderson W.W."/>
            <person name="Aquadro C.F."/>
            <person name="Ardell D.H."/>
            <person name="Arguello R."/>
            <person name="Artieri C.G."/>
            <person name="Barbash D.A."/>
            <person name="Barker D."/>
            <person name="Barsanti P."/>
            <person name="Batterham P."/>
            <person name="Batzoglou S."/>
            <person name="Begun D."/>
            <person name="Bhutkar A."/>
            <person name="Blanco E."/>
            <person name="Bosak S.A."/>
            <person name="Bradley R.K."/>
            <person name="Brand A.D."/>
            <person name="Brent M.R."/>
            <person name="Brooks A.N."/>
            <person name="Brown R.H."/>
            <person name="Butlin R.K."/>
            <person name="Caggese C."/>
            <person name="Calvi B.R."/>
            <person name="Bernardo de Carvalho A."/>
            <person name="Caspi A."/>
            <person name="Castrezana S."/>
            <person name="Celniker S.E."/>
            <person name="Chang J.L."/>
            <person name="Chapple C."/>
            <person name="Chatterji S."/>
            <person name="Chinwalla A."/>
            <person name="Civetta A."/>
            <person name="Clifton S.W."/>
            <person name="Comeron J.M."/>
            <person name="Costello J.C."/>
            <person name="Coyne J.A."/>
            <person name="Daub J."/>
            <person name="David R.G."/>
            <person name="Delcher A.L."/>
            <person name="Delehaunty K."/>
            <person name="Do C.B."/>
            <person name="Ebling H."/>
            <person name="Edwards K."/>
            <person name="Eickbush T."/>
            <person name="Evans J.D."/>
            <person name="Filipski A."/>
            <person name="Findeiss S."/>
            <person name="Freyhult E."/>
            <person name="Fulton L."/>
            <person name="Fulton R."/>
            <person name="Garcia A.C."/>
            <person name="Gardiner A."/>
            <person name="Garfield D.A."/>
            <person name="Garvin B.E."/>
            <person name="Gibson G."/>
            <person name="Gilbert D."/>
            <person name="Gnerre S."/>
            <person name="Godfrey J."/>
            <person name="Good R."/>
            <person name="Gotea V."/>
            <person name="Gravely B."/>
            <person name="Greenberg A.J."/>
            <person name="Griffiths-Jones S."/>
            <person name="Gross S."/>
            <person name="Guigo R."/>
            <person name="Gustafson E.A."/>
            <person name="Haerty W."/>
            <person name="Hahn M.W."/>
            <person name="Halligan D.L."/>
            <person name="Halpern A.L."/>
            <person name="Halter G.M."/>
            <person name="Han M.V."/>
            <person name="Heger A."/>
            <person name="Hillier L."/>
            <person name="Hinrichs A.S."/>
            <person name="Holmes I."/>
            <person name="Hoskins R.A."/>
            <person name="Hubisz M.J."/>
            <person name="Hultmark D."/>
            <person name="Huntley M.A."/>
            <person name="Jaffe D.B."/>
            <person name="Jagadeeshan S."/>
            <person name="Jeck W.R."/>
            <person name="Johnson J."/>
            <person name="Jones C.D."/>
            <person name="Jordan W.C."/>
            <person name="Karpen G.H."/>
            <person name="Kataoka E."/>
            <person name="Keightley P.D."/>
            <person name="Kheradpour P."/>
            <person name="Kirkness E.F."/>
            <person name="Koerich L.B."/>
            <person name="Kristiansen K."/>
            <person name="Kudrna D."/>
            <person name="Kulathinal R.J."/>
            <person name="Kumar S."/>
            <person name="Kwok R."/>
            <person name="Lander E."/>
            <person name="Langley C.H."/>
            <person name="Lapoint R."/>
            <person name="Lazzaro B.P."/>
            <person name="Lee S.J."/>
            <person name="Levesque L."/>
            <person name="Li R."/>
            <person name="Lin C.F."/>
            <person name="Lin M.F."/>
            <person name="Lindblad-Toh K."/>
            <person name="Llopart A."/>
            <person name="Long M."/>
            <person name="Low L."/>
            <person name="Lozovsky E."/>
            <person name="Lu J."/>
            <person name="Luo M."/>
            <person name="Machado C.A."/>
            <person name="Makalowski W."/>
            <person name="Marzo M."/>
            <person name="Matsuda M."/>
            <person name="Matzkin L."/>
            <person name="McAllister B."/>
            <person name="McBride C.S."/>
            <person name="McKernan B."/>
            <person name="McKernan K."/>
            <person name="Mendez-Lago M."/>
            <person name="Minx P."/>
            <person name="Mollenhauer M.U."/>
            <person name="Montooth K."/>
            <person name="Mount S.M."/>
            <person name="Mu X."/>
            <person name="Myers E."/>
            <person name="Negre B."/>
            <person name="Newfeld S."/>
            <person name="Nielsen R."/>
            <person name="Noor M.A."/>
            <person name="O'Grady P."/>
            <person name="Pachter L."/>
            <person name="Papaceit M."/>
            <person name="Parisi M.J."/>
            <person name="Parisi M."/>
            <person name="Parts L."/>
            <person name="Pedersen J.S."/>
            <person name="Pesole G."/>
            <person name="Phillippy A.M."/>
            <person name="Ponting C.P."/>
            <person name="Pop M."/>
            <person name="Porcelli D."/>
            <person name="Powell J.R."/>
            <person name="Prohaska S."/>
            <person name="Pruitt K."/>
            <person name="Puig M."/>
            <person name="Quesneville H."/>
            <person name="Ram K.R."/>
            <person name="Rand D."/>
            <person name="Rasmussen M.D."/>
            <person name="Reed L.K."/>
            <person name="Reenan R."/>
            <person name="Reily A."/>
            <person name="Remington K.A."/>
            <person name="Rieger T.T."/>
            <person name="Ritchie M.G."/>
            <person name="Robin C."/>
            <person name="Rogers Y.H."/>
            <person name="Rohde C."/>
            <person name="Rozas J."/>
            <person name="Rubenfield M.J."/>
            <person name="Ruiz A."/>
            <person name="Russo S."/>
            <person name="Salzberg S.L."/>
            <person name="Sanchez-Gracia A."/>
            <person name="Saranga D.J."/>
            <person name="Sato H."/>
            <person name="Schaeffer S.W."/>
            <person name="Schatz M.C."/>
            <person name="Schlenke T."/>
            <person name="Schwartz R."/>
            <person name="Segarra C."/>
            <person name="Singh R.S."/>
            <person name="Sirot L."/>
            <person name="Sirota M."/>
            <person name="Sisneros N.B."/>
            <person name="Smith C.D."/>
            <person name="Smith T.F."/>
            <person name="Spieth J."/>
            <person name="Stage D.E."/>
            <person name="Stark A."/>
            <person name="Stephan W."/>
            <person name="Strausberg R.L."/>
            <person name="Strempel S."/>
            <person name="Sturgill D."/>
            <person name="Sutton G."/>
            <person name="Sutton G.G."/>
            <person name="Tao W."/>
            <person name="Teichmann S."/>
            <person name="Tobari Y.N."/>
            <person name="Tomimura Y."/>
            <person name="Tsolas J.M."/>
            <person name="Valente V.L."/>
            <person name="Venter E."/>
            <person name="Venter J.C."/>
            <person name="Vicario S."/>
            <person name="Vieira F.G."/>
            <person name="Vilella A.J."/>
            <person name="Villasante A."/>
            <person name="Walenz B."/>
            <person name="Wang J."/>
            <person name="Wasserman M."/>
            <person name="Watts T."/>
            <person name="Wilson D."/>
            <person name="Wilson R.K."/>
            <person name="Wing R.A."/>
            <person name="Wolfner M.F."/>
            <person name="Wong A."/>
            <person name="Wong G.K."/>
            <person name="Wu C.I."/>
            <person name="Wu G."/>
            <person name="Yamamoto D."/>
            <person name="Yang H.P."/>
            <person name="Yang S.P."/>
            <person name="Yorke J.A."/>
            <person name="Yoshida K."/>
            <person name="Zdobnov E."/>
            <person name="Zhang P."/>
            <person name="Zhang Y."/>
            <person name="Zimin A.V."/>
            <person name="Baldwin J."/>
            <person name="Abdouelleil A."/>
            <person name="Abdulkadir J."/>
            <person name="Abebe A."/>
            <person name="Abera B."/>
            <person name="Abreu J."/>
            <person name="Acer S.C."/>
            <person name="Aftuck L."/>
            <person name="Alexander A."/>
            <person name="An P."/>
            <person name="Anderson E."/>
            <person name="Anderson S."/>
            <person name="Arachi H."/>
            <person name="Azer M."/>
            <person name="Bachantsang P."/>
            <person name="Barry A."/>
            <person name="Bayul T."/>
            <person name="Berlin A."/>
            <person name="Bessette D."/>
            <person name="Bloom T."/>
            <person name="Blye J."/>
            <person name="Boguslavskiy L."/>
            <person name="Bonnet C."/>
            <person name="Boukhgalter B."/>
            <person name="Bourzgui I."/>
            <person name="Brown A."/>
            <person name="Cahill P."/>
            <person name="Channer S."/>
            <person name="Cheshatsang Y."/>
            <person name="Chuda L."/>
            <person name="Citroen M."/>
            <person name="Collymore A."/>
            <person name="Cooke P."/>
            <person name="Costello M."/>
            <person name="D'Aco K."/>
            <person name="Daza R."/>
            <person name="De Haan G."/>
            <person name="DeGray S."/>
            <person name="DeMaso C."/>
            <person name="Dhargay N."/>
            <person name="Dooley K."/>
            <person name="Dooley E."/>
            <person name="Doricent M."/>
            <person name="Dorje P."/>
            <person name="Dorjee K."/>
            <person name="Dupes A."/>
            <person name="Elong R."/>
            <person name="Falk J."/>
            <person name="Farina A."/>
            <person name="Faro S."/>
            <person name="Ferguson D."/>
            <person name="Fisher S."/>
            <person name="Foley C.D."/>
            <person name="Franke A."/>
            <person name="Friedrich D."/>
            <person name="Gadbois L."/>
            <person name="Gearin G."/>
            <person name="Gearin C.R."/>
            <person name="Giannoukos G."/>
            <person name="Goode T."/>
            <person name="Graham J."/>
            <person name="Grandbois E."/>
            <person name="Grewal S."/>
            <person name="Gyaltsen K."/>
            <person name="Hafez N."/>
            <person name="Hagos B."/>
            <person name="Hall J."/>
            <person name="Henson C."/>
            <person name="Hollinger A."/>
            <person name="Honan T."/>
            <person name="Huard M.D."/>
            <person name="Hughes L."/>
            <person name="Hurhula B."/>
            <person name="Husby M.E."/>
            <person name="Kamat A."/>
            <person name="Kanga B."/>
            <person name="Kashin S."/>
            <person name="Khazanovich D."/>
            <person name="Kisner P."/>
            <person name="Lance K."/>
            <person name="Lara M."/>
            <person name="Lee W."/>
            <person name="Lennon N."/>
            <person name="Letendre F."/>
            <person name="LeVine R."/>
            <person name="Lipovsky A."/>
            <person name="Liu X."/>
            <person name="Liu J."/>
            <person name="Liu S."/>
            <person name="Lokyitsang T."/>
            <person name="Lokyitsang Y."/>
            <person name="Lubonja R."/>
            <person name="Lui A."/>
            <person name="MacDonald P."/>
            <person name="Magnisalis V."/>
            <person name="Maru K."/>
            <person name="Matthews C."/>
            <person name="McCusker W."/>
            <person name="McDonough S."/>
            <person name="Mehta T."/>
            <person name="Meldrim J."/>
            <person name="Meneus L."/>
            <person name="Mihai O."/>
            <person name="Mihalev A."/>
            <person name="Mihova T."/>
            <person name="Mittelman R."/>
            <person name="Mlenga V."/>
            <person name="Montmayeur A."/>
            <person name="Mulrain L."/>
            <person name="Navidi A."/>
            <person name="Naylor J."/>
            <person name="Negash T."/>
            <person name="Nguyen T."/>
            <person name="Nguyen N."/>
            <person name="Nicol R."/>
            <person name="Norbu C."/>
            <person name="Norbu N."/>
            <person name="Novod N."/>
            <person name="O'Neill B."/>
            <person name="Osman S."/>
            <person name="Markiewicz E."/>
            <person name="Oyono O.L."/>
            <person name="Patti C."/>
            <person name="Phunkhang P."/>
            <person name="Pierre F."/>
            <person name="Priest M."/>
            <person name="Raghuraman S."/>
            <person name="Rege F."/>
            <person name="Reyes R."/>
            <person name="Rise C."/>
            <person name="Rogov P."/>
            <person name="Ross K."/>
            <person name="Ryan E."/>
            <person name="Settipalli S."/>
            <person name="Shea T."/>
            <person name="Sherpa N."/>
            <person name="Shi L."/>
            <person name="Shih D."/>
            <person name="Sparrow T."/>
            <person name="Spaulding J."/>
            <person name="Stalker J."/>
            <person name="Stange-Thomann N."/>
            <person name="Stavropoulos S."/>
            <person name="Stone C."/>
            <person name="Strader C."/>
            <person name="Tesfaye S."/>
            <person name="Thomson T."/>
            <person name="Thoulutsang Y."/>
            <person name="Thoulutsang D."/>
            <person name="Topham K."/>
            <person name="Topping I."/>
            <person name="Tsamla T."/>
            <person name="Vassiliev H."/>
            <person name="Vo A."/>
            <person name="Wangchuk T."/>
            <person name="Wangdi T."/>
            <person name="Weiand M."/>
            <person name="Wilkinson J."/>
            <person name="Wilson A."/>
            <person name="Yadav S."/>
            <person name="Young G."/>
            <person name="Yu Q."/>
            <person name="Zembek L."/>
            <person name="Zhong D."/>
            <person name="Zimmer A."/>
            <person name="Zwirko Z."/>
            <person name="Jaffe D.B."/>
            <person name="Alvarez P."/>
            <person name="Brockman W."/>
            <person name="Butler J."/>
            <person name="Chin C."/>
            <person name="Gnerre S."/>
            <person name="Grabherr M."/>
            <person name="Kleber M."/>
            <person name="Mauceli E."/>
            <person name="MacCallum I."/>
        </authorList>
    </citation>
    <scope>NUCLEOTIDE SEQUENCE [LARGE SCALE GENOMIC DNA]</scope>
    <source>
        <strain evidence="3">Tucson 15081-1352.22</strain>
    </source>
</reference>
<evidence type="ECO:0000313" key="2">
    <source>
        <dbReference type="EMBL" id="KRF93766.1"/>
    </source>
</evidence>
<proteinExistence type="predicted"/>
<gene>
    <name evidence="2" type="primary">Dmoj\GI26930</name>
    <name evidence="2" type="ORF">Dmoj_GI26930</name>
</gene>
<sequence>MSSDSFSCEARQNKNECLIRVRDGNESKRIINGSSQGQQLNDNNSLKWKKKKKNNNNNNN</sequence>
<feature type="region of interest" description="Disordered" evidence="1">
    <location>
        <begin position="28"/>
        <end position="60"/>
    </location>
</feature>
<protein>
    <submittedName>
        <fullName evidence="2">Uncharacterized protein, isoform B</fullName>
    </submittedName>
</protein>
<accession>A0A0Q9WVT6</accession>
<dbReference type="InParanoid" id="A0A0Q9WVT6"/>
<evidence type="ECO:0000313" key="3">
    <source>
        <dbReference type="Proteomes" id="UP000009192"/>
    </source>
</evidence>
<organism evidence="2 3">
    <name type="scientific">Drosophila mojavensis</name>
    <name type="common">Fruit fly</name>
    <dbReference type="NCBI Taxonomy" id="7230"/>
    <lineage>
        <taxon>Eukaryota</taxon>
        <taxon>Metazoa</taxon>
        <taxon>Ecdysozoa</taxon>
        <taxon>Arthropoda</taxon>
        <taxon>Hexapoda</taxon>
        <taxon>Insecta</taxon>
        <taxon>Pterygota</taxon>
        <taxon>Neoptera</taxon>
        <taxon>Endopterygota</taxon>
        <taxon>Diptera</taxon>
        <taxon>Brachycera</taxon>
        <taxon>Muscomorpha</taxon>
        <taxon>Ephydroidea</taxon>
        <taxon>Drosophilidae</taxon>
        <taxon>Drosophila</taxon>
    </lineage>
</organism>
<dbReference type="Proteomes" id="UP000009192">
    <property type="component" value="Unassembled WGS sequence"/>
</dbReference>
<evidence type="ECO:0000256" key="1">
    <source>
        <dbReference type="SAM" id="MobiDB-lite"/>
    </source>
</evidence>
<name>A0A0Q9WVT6_DROMO</name>
<dbReference type="EMBL" id="CH933810">
    <property type="protein sequence ID" value="KRF93766.1"/>
    <property type="molecule type" value="Genomic_DNA"/>
</dbReference>